<dbReference type="CDD" id="cd00303">
    <property type="entry name" value="retropepsin_like"/>
    <property type="match status" value="1"/>
</dbReference>
<evidence type="ECO:0000313" key="1">
    <source>
        <dbReference type="EMBL" id="RXH83363.1"/>
    </source>
</evidence>
<dbReference type="Gene3D" id="2.40.70.10">
    <property type="entry name" value="Acid Proteases"/>
    <property type="match status" value="1"/>
</dbReference>
<comment type="caution">
    <text evidence="1">The sequence shown here is derived from an EMBL/GenBank/DDBJ whole genome shotgun (WGS) entry which is preliminary data.</text>
</comment>
<dbReference type="PANTHER" id="PTHR33240:SF15">
    <property type="entry name" value="GAG-PRO-LIKE PROTEIN"/>
    <property type="match status" value="1"/>
</dbReference>
<organism evidence="1 2">
    <name type="scientific">Malus domestica</name>
    <name type="common">Apple</name>
    <name type="synonym">Pyrus malus</name>
    <dbReference type="NCBI Taxonomy" id="3750"/>
    <lineage>
        <taxon>Eukaryota</taxon>
        <taxon>Viridiplantae</taxon>
        <taxon>Streptophyta</taxon>
        <taxon>Embryophyta</taxon>
        <taxon>Tracheophyta</taxon>
        <taxon>Spermatophyta</taxon>
        <taxon>Magnoliopsida</taxon>
        <taxon>eudicotyledons</taxon>
        <taxon>Gunneridae</taxon>
        <taxon>Pentapetalae</taxon>
        <taxon>rosids</taxon>
        <taxon>fabids</taxon>
        <taxon>Rosales</taxon>
        <taxon>Rosaceae</taxon>
        <taxon>Amygdaloideae</taxon>
        <taxon>Maleae</taxon>
        <taxon>Malus</taxon>
    </lineage>
</organism>
<reference evidence="1 2" key="1">
    <citation type="submission" date="2018-10" db="EMBL/GenBank/DDBJ databases">
        <title>A high-quality apple genome assembly.</title>
        <authorList>
            <person name="Hu J."/>
        </authorList>
    </citation>
    <scope>NUCLEOTIDE SEQUENCE [LARGE SCALE GENOMIC DNA]</scope>
    <source>
        <strain evidence="2">cv. HFTH1</strain>
        <tissue evidence="1">Young leaf</tissue>
    </source>
</reference>
<dbReference type="AlphaFoldDB" id="A0A498IQ55"/>
<proteinExistence type="predicted"/>
<protein>
    <submittedName>
        <fullName evidence="1">Uncharacterized protein</fullName>
    </submittedName>
</protein>
<accession>A0A498IQ55</accession>
<gene>
    <name evidence="1" type="ORF">DVH24_005616</name>
</gene>
<dbReference type="EMBL" id="RDQH01000337">
    <property type="protein sequence ID" value="RXH83363.1"/>
    <property type="molecule type" value="Genomic_DNA"/>
</dbReference>
<keyword evidence="2" id="KW-1185">Reference proteome</keyword>
<sequence length="150" mass="17298">MDRSTSSHPKKYTALNTKVNNILYSIKEKPFLKMPKPLTDHLLEDVHSHYVNTLVIKVQISSAMVNQVLIYNGYGVNLMFEKAAERMRILDCINQSKITLHTFVGTQVRLVGTVKLAVQVKPYNIIVYFHIMDYLTPNKAILGQNWIYKM</sequence>
<dbReference type="InterPro" id="IPR021109">
    <property type="entry name" value="Peptidase_aspartic_dom_sf"/>
</dbReference>
<dbReference type="Proteomes" id="UP000290289">
    <property type="component" value="Chromosome 11"/>
</dbReference>
<name>A0A498IQ55_MALDO</name>
<evidence type="ECO:0000313" key="2">
    <source>
        <dbReference type="Proteomes" id="UP000290289"/>
    </source>
</evidence>
<dbReference type="PANTHER" id="PTHR33240">
    <property type="entry name" value="OS08G0508500 PROTEIN"/>
    <property type="match status" value="1"/>
</dbReference>